<reference evidence="1" key="1">
    <citation type="journal article" date="2019" name="bioRxiv">
        <title>The Genome of the Zebra Mussel, Dreissena polymorpha: A Resource for Invasive Species Research.</title>
        <authorList>
            <person name="McCartney M.A."/>
            <person name="Auch B."/>
            <person name="Kono T."/>
            <person name="Mallez S."/>
            <person name="Zhang Y."/>
            <person name="Obille A."/>
            <person name="Becker A."/>
            <person name="Abrahante J.E."/>
            <person name="Garbe J."/>
            <person name="Badalamenti J.P."/>
            <person name="Herman A."/>
            <person name="Mangelson H."/>
            <person name="Liachko I."/>
            <person name="Sullivan S."/>
            <person name="Sone E.D."/>
            <person name="Koren S."/>
            <person name="Silverstein K.A.T."/>
            <person name="Beckman K.B."/>
            <person name="Gohl D.M."/>
        </authorList>
    </citation>
    <scope>NUCLEOTIDE SEQUENCE</scope>
    <source>
        <strain evidence="1">Duluth1</strain>
        <tissue evidence="1">Whole animal</tissue>
    </source>
</reference>
<evidence type="ECO:0000313" key="2">
    <source>
        <dbReference type="Proteomes" id="UP000828390"/>
    </source>
</evidence>
<protein>
    <submittedName>
        <fullName evidence="1">Uncharacterized protein</fullName>
    </submittedName>
</protein>
<reference evidence="1" key="2">
    <citation type="submission" date="2020-11" db="EMBL/GenBank/DDBJ databases">
        <authorList>
            <person name="McCartney M.A."/>
            <person name="Auch B."/>
            <person name="Kono T."/>
            <person name="Mallez S."/>
            <person name="Becker A."/>
            <person name="Gohl D.M."/>
            <person name="Silverstein K.A.T."/>
            <person name="Koren S."/>
            <person name="Bechman K.B."/>
            <person name="Herman A."/>
            <person name="Abrahante J.E."/>
            <person name="Garbe J."/>
        </authorList>
    </citation>
    <scope>NUCLEOTIDE SEQUENCE</scope>
    <source>
        <strain evidence="1">Duluth1</strain>
        <tissue evidence="1">Whole animal</tissue>
    </source>
</reference>
<dbReference type="AlphaFoldDB" id="A0A9D4F7M6"/>
<dbReference type="EMBL" id="JAIWYP010000007">
    <property type="protein sequence ID" value="KAH3793242.1"/>
    <property type="molecule type" value="Genomic_DNA"/>
</dbReference>
<proteinExistence type="predicted"/>
<gene>
    <name evidence="1" type="ORF">DPMN_146748</name>
</gene>
<organism evidence="1 2">
    <name type="scientific">Dreissena polymorpha</name>
    <name type="common">Zebra mussel</name>
    <name type="synonym">Mytilus polymorpha</name>
    <dbReference type="NCBI Taxonomy" id="45954"/>
    <lineage>
        <taxon>Eukaryota</taxon>
        <taxon>Metazoa</taxon>
        <taxon>Spiralia</taxon>
        <taxon>Lophotrochozoa</taxon>
        <taxon>Mollusca</taxon>
        <taxon>Bivalvia</taxon>
        <taxon>Autobranchia</taxon>
        <taxon>Heteroconchia</taxon>
        <taxon>Euheterodonta</taxon>
        <taxon>Imparidentia</taxon>
        <taxon>Neoheterodontei</taxon>
        <taxon>Myida</taxon>
        <taxon>Dreissenoidea</taxon>
        <taxon>Dreissenidae</taxon>
        <taxon>Dreissena</taxon>
    </lineage>
</organism>
<sequence>MRRATSRWCAPTTWEDAMTFLDTRGEHAQAPAPSPAEVYPAVRKLTSVLT</sequence>
<comment type="caution">
    <text evidence="1">The sequence shown here is derived from an EMBL/GenBank/DDBJ whole genome shotgun (WGS) entry which is preliminary data.</text>
</comment>
<name>A0A9D4F7M6_DREPO</name>
<evidence type="ECO:0000313" key="1">
    <source>
        <dbReference type="EMBL" id="KAH3793242.1"/>
    </source>
</evidence>
<accession>A0A9D4F7M6</accession>
<dbReference type="Proteomes" id="UP000828390">
    <property type="component" value="Unassembled WGS sequence"/>
</dbReference>
<keyword evidence="2" id="KW-1185">Reference proteome</keyword>